<evidence type="ECO:0000256" key="2">
    <source>
        <dbReference type="ARBA" id="ARBA00009063"/>
    </source>
</evidence>
<name>A0A813FTA4_POLGL</name>
<dbReference type="InterPro" id="IPR006011">
    <property type="entry name" value="Syntaxin_N"/>
</dbReference>
<sequence>MGALASESLVTDRFAEFQRRAAFRSEGQSKRSLLSVASTFRSSPDTGHAPPAWLLLARGQQPWHGAGKHSSVEASGGRQRDAGPGFMKEFFVDCAEIQTTIARGRQGLRELTASMELGMSATAREQQSAASGRWMALSEDISTEVHTAQRALEALKAKSEEAERRADGESTQAGTASERRIRANIQQALARKHQQLLVDFQKTQLEYKAALQRQEEREMRLLVPDAEEEELRQMMEAGERPSQIVVRKMAGAHGLVLDEVERIQEKHQDIARLERSCRDLAQMFQEVAVLVDASGQMLDNIEEHVRTSKGSTAGAVKELDIASKVQRNTRKWTCCLMVLLMVIALAIMFPILIKK</sequence>
<keyword evidence="5 7" id="KW-0472">Membrane</keyword>
<dbReference type="AlphaFoldDB" id="A0A813FTA4"/>
<dbReference type="PANTHER" id="PTHR19957">
    <property type="entry name" value="SYNTAXIN"/>
    <property type="match status" value="1"/>
</dbReference>
<dbReference type="GO" id="GO:0048278">
    <property type="term" value="P:vesicle docking"/>
    <property type="evidence" value="ECO:0007669"/>
    <property type="project" value="TreeGrafter"/>
</dbReference>
<dbReference type="GO" id="GO:0012505">
    <property type="term" value="C:endomembrane system"/>
    <property type="evidence" value="ECO:0007669"/>
    <property type="project" value="TreeGrafter"/>
</dbReference>
<dbReference type="GO" id="GO:0005886">
    <property type="term" value="C:plasma membrane"/>
    <property type="evidence" value="ECO:0007669"/>
    <property type="project" value="TreeGrafter"/>
</dbReference>
<keyword evidence="4 7" id="KW-1133">Transmembrane helix</keyword>
<reference evidence="9" key="1">
    <citation type="submission" date="2021-02" db="EMBL/GenBank/DDBJ databases">
        <authorList>
            <person name="Dougan E. K."/>
            <person name="Rhodes N."/>
            <person name="Thang M."/>
            <person name="Chan C."/>
        </authorList>
    </citation>
    <scope>NUCLEOTIDE SEQUENCE</scope>
</reference>
<dbReference type="CDD" id="cd15848">
    <property type="entry name" value="SNARE_syntaxin1-like"/>
    <property type="match status" value="1"/>
</dbReference>
<dbReference type="Gene3D" id="1.20.58.70">
    <property type="match status" value="1"/>
</dbReference>
<dbReference type="InterPro" id="IPR045242">
    <property type="entry name" value="Syntaxin"/>
</dbReference>
<comment type="similarity">
    <text evidence="2">Belongs to the syntaxin family.</text>
</comment>
<accession>A0A813FTA4</accession>
<protein>
    <recommendedName>
        <fullName evidence="8">t-SNARE coiled-coil homology domain-containing protein</fullName>
    </recommendedName>
</protein>
<dbReference type="OrthoDB" id="10255013at2759"/>
<dbReference type="GO" id="GO:0006887">
    <property type="term" value="P:exocytosis"/>
    <property type="evidence" value="ECO:0007669"/>
    <property type="project" value="TreeGrafter"/>
</dbReference>
<dbReference type="GO" id="GO:0006906">
    <property type="term" value="P:vesicle fusion"/>
    <property type="evidence" value="ECO:0007669"/>
    <property type="project" value="TreeGrafter"/>
</dbReference>
<dbReference type="SUPFAM" id="SSF47661">
    <property type="entry name" value="t-snare proteins"/>
    <property type="match status" value="1"/>
</dbReference>
<dbReference type="Pfam" id="PF05739">
    <property type="entry name" value="SNARE"/>
    <property type="match status" value="1"/>
</dbReference>
<proteinExistence type="inferred from homology"/>
<dbReference type="GO" id="GO:0000149">
    <property type="term" value="F:SNARE binding"/>
    <property type="evidence" value="ECO:0007669"/>
    <property type="project" value="TreeGrafter"/>
</dbReference>
<evidence type="ECO:0000256" key="4">
    <source>
        <dbReference type="ARBA" id="ARBA00022989"/>
    </source>
</evidence>
<feature type="transmembrane region" description="Helical" evidence="7">
    <location>
        <begin position="332"/>
        <end position="353"/>
    </location>
</feature>
<feature type="region of interest" description="Disordered" evidence="6">
    <location>
        <begin position="157"/>
        <end position="178"/>
    </location>
</feature>
<dbReference type="InterPro" id="IPR010989">
    <property type="entry name" value="SNARE"/>
</dbReference>
<dbReference type="Pfam" id="PF00804">
    <property type="entry name" value="Syntaxin"/>
    <property type="match status" value="1"/>
</dbReference>
<keyword evidence="3 7" id="KW-0812">Transmembrane</keyword>
<organism evidence="9 10">
    <name type="scientific">Polarella glacialis</name>
    <name type="common">Dinoflagellate</name>
    <dbReference type="NCBI Taxonomy" id="89957"/>
    <lineage>
        <taxon>Eukaryota</taxon>
        <taxon>Sar</taxon>
        <taxon>Alveolata</taxon>
        <taxon>Dinophyceae</taxon>
        <taxon>Suessiales</taxon>
        <taxon>Suessiaceae</taxon>
        <taxon>Polarella</taxon>
    </lineage>
</organism>
<dbReference type="GO" id="GO:0031201">
    <property type="term" value="C:SNARE complex"/>
    <property type="evidence" value="ECO:0007669"/>
    <property type="project" value="TreeGrafter"/>
</dbReference>
<evidence type="ECO:0000256" key="3">
    <source>
        <dbReference type="ARBA" id="ARBA00022692"/>
    </source>
</evidence>
<evidence type="ECO:0000256" key="7">
    <source>
        <dbReference type="SAM" id="Phobius"/>
    </source>
</evidence>
<evidence type="ECO:0000313" key="9">
    <source>
        <dbReference type="EMBL" id="CAE8615470.1"/>
    </source>
</evidence>
<evidence type="ECO:0000313" key="10">
    <source>
        <dbReference type="Proteomes" id="UP000654075"/>
    </source>
</evidence>
<dbReference type="EMBL" id="CAJNNV010025640">
    <property type="protein sequence ID" value="CAE8615470.1"/>
    <property type="molecule type" value="Genomic_DNA"/>
</dbReference>
<comment type="subcellular location">
    <subcellularLocation>
        <location evidence="1">Membrane</location>
        <topology evidence="1">Single-pass type IV membrane protein</topology>
    </subcellularLocation>
</comment>
<dbReference type="Proteomes" id="UP000654075">
    <property type="component" value="Unassembled WGS sequence"/>
</dbReference>
<dbReference type="SMART" id="SM00397">
    <property type="entry name" value="t_SNARE"/>
    <property type="match status" value="1"/>
</dbReference>
<evidence type="ECO:0000256" key="1">
    <source>
        <dbReference type="ARBA" id="ARBA00004211"/>
    </source>
</evidence>
<evidence type="ECO:0000256" key="5">
    <source>
        <dbReference type="ARBA" id="ARBA00023136"/>
    </source>
</evidence>
<keyword evidence="10" id="KW-1185">Reference proteome</keyword>
<feature type="compositionally biased region" description="Basic and acidic residues" evidence="6">
    <location>
        <begin position="157"/>
        <end position="168"/>
    </location>
</feature>
<comment type="caution">
    <text evidence="9">The sequence shown here is derived from an EMBL/GenBank/DDBJ whole genome shotgun (WGS) entry which is preliminary data.</text>
</comment>
<dbReference type="PROSITE" id="PS50192">
    <property type="entry name" value="T_SNARE"/>
    <property type="match status" value="1"/>
</dbReference>
<evidence type="ECO:0000259" key="8">
    <source>
        <dbReference type="PROSITE" id="PS50192"/>
    </source>
</evidence>
<dbReference type="OMA" id="FMEQNNA"/>
<dbReference type="InterPro" id="IPR000727">
    <property type="entry name" value="T_SNARE_dom"/>
</dbReference>
<dbReference type="Gene3D" id="1.20.5.110">
    <property type="match status" value="1"/>
</dbReference>
<dbReference type="GO" id="GO:0006886">
    <property type="term" value="P:intracellular protein transport"/>
    <property type="evidence" value="ECO:0007669"/>
    <property type="project" value="TreeGrafter"/>
</dbReference>
<gene>
    <name evidence="9" type="ORF">PGLA1383_LOCUS33184</name>
</gene>
<evidence type="ECO:0000256" key="6">
    <source>
        <dbReference type="SAM" id="MobiDB-lite"/>
    </source>
</evidence>
<dbReference type="GO" id="GO:0005484">
    <property type="term" value="F:SNAP receptor activity"/>
    <property type="evidence" value="ECO:0007669"/>
    <property type="project" value="TreeGrafter"/>
</dbReference>
<dbReference type="PANTHER" id="PTHR19957:SF307">
    <property type="entry name" value="PROTEIN SSO1-RELATED"/>
    <property type="match status" value="1"/>
</dbReference>
<feature type="domain" description="T-SNARE coiled-coil homology" evidence="8">
    <location>
        <begin position="260"/>
        <end position="322"/>
    </location>
</feature>